<dbReference type="KEGG" id="aten:116296912"/>
<dbReference type="InterPro" id="IPR000582">
    <property type="entry name" value="Acyl-CoA-binding_protein"/>
</dbReference>
<dbReference type="AlphaFoldDB" id="A0A6P8I758"/>
<accession>A0A6P8I758</accession>
<reference evidence="8" key="1">
    <citation type="submission" date="2025-08" db="UniProtKB">
        <authorList>
            <consortium name="RefSeq"/>
        </authorList>
    </citation>
    <scope>IDENTIFICATION</scope>
    <source>
        <tissue evidence="8">Tentacle</tissue>
    </source>
</reference>
<dbReference type="GO" id="GO:0000062">
    <property type="term" value="F:fatty-acyl-CoA binding"/>
    <property type="evidence" value="ECO:0007669"/>
    <property type="project" value="InterPro"/>
</dbReference>
<evidence type="ECO:0000256" key="3">
    <source>
        <dbReference type="ARBA" id="ARBA00023043"/>
    </source>
</evidence>
<gene>
    <name evidence="8" type="primary">LOC116296912</name>
</gene>
<dbReference type="Proteomes" id="UP000515163">
    <property type="component" value="Unplaced"/>
</dbReference>
<keyword evidence="4" id="KW-0446">Lipid-binding</keyword>
<evidence type="ECO:0000256" key="5">
    <source>
        <dbReference type="PROSITE-ProRule" id="PRU00023"/>
    </source>
</evidence>
<keyword evidence="3 5" id="KW-0040">ANK repeat</keyword>
<protein>
    <recommendedName>
        <fullName evidence="1">Acyl-CoA-binding domain-containing protein 6</fullName>
    </recommendedName>
</protein>
<dbReference type="PRINTS" id="PR00689">
    <property type="entry name" value="ACOABINDINGP"/>
</dbReference>
<dbReference type="PROSITE" id="PS50297">
    <property type="entry name" value="ANK_REP_REGION"/>
    <property type="match status" value="2"/>
</dbReference>
<keyword evidence="7" id="KW-1185">Reference proteome</keyword>
<dbReference type="InterPro" id="IPR014352">
    <property type="entry name" value="FERM/acyl-CoA-bd_prot_sf"/>
</dbReference>
<organism evidence="7 8">
    <name type="scientific">Actinia tenebrosa</name>
    <name type="common">Australian red waratah sea anemone</name>
    <dbReference type="NCBI Taxonomy" id="6105"/>
    <lineage>
        <taxon>Eukaryota</taxon>
        <taxon>Metazoa</taxon>
        <taxon>Cnidaria</taxon>
        <taxon>Anthozoa</taxon>
        <taxon>Hexacorallia</taxon>
        <taxon>Actiniaria</taxon>
        <taxon>Actiniidae</taxon>
        <taxon>Actinia</taxon>
    </lineage>
</organism>
<evidence type="ECO:0000256" key="1">
    <source>
        <dbReference type="ARBA" id="ARBA00018419"/>
    </source>
</evidence>
<dbReference type="Pfam" id="PF12796">
    <property type="entry name" value="Ank_2"/>
    <property type="match status" value="1"/>
</dbReference>
<dbReference type="InterPro" id="IPR035984">
    <property type="entry name" value="Acyl-CoA-binding_sf"/>
</dbReference>
<dbReference type="GeneID" id="116296912"/>
<dbReference type="SUPFAM" id="SSF48403">
    <property type="entry name" value="Ankyrin repeat"/>
    <property type="match status" value="1"/>
</dbReference>
<dbReference type="RefSeq" id="XP_031560882.1">
    <property type="nucleotide sequence ID" value="XM_031705022.1"/>
</dbReference>
<evidence type="ECO:0000256" key="2">
    <source>
        <dbReference type="ARBA" id="ARBA00022737"/>
    </source>
</evidence>
<dbReference type="OrthoDB" id="10254927at2759"/>
<dbReference type="PANTHER" id="PTHR24119:SF0">
    <property type="entry name" value="ACYL-COA-BINDING DOMAIN-CONTAINING PROTEIN 6"/>
    <property type="match status" value="1"/>
</dbReference>
<dbReference type="SUPFAM" id="SSF47027">
    <property type="entry name" value="Acyl-CoA binding protein"/>
    <property type="match status" value="1"/>
</dbReference>
<evidence type="ECO:0000313" key="8">
    <source>
        <dbReference type="RefSeq" id="XP_031560882.1"/>
    </source>
</evidence>
<dbReference type="SMART" id="SM00248">
    <property type="entry name" value="ANK"/>
    <property type="match status" value="2"/>
</dbReference>
<feature type="repeat" description="ANK" evidence="5">
    <location>
        <begin position="205"/>
        <end position="237"/>
    </location>
</feature>
<name>A0A6P8I758_ACTTE</name>
<proteinExistence type="predicted"/>
<dbReference type="PANTHER" id="PTHR24119">
    <property type="entry name" value="ACYL-COA-BINDING DOMAIN-CONTAINING PROTEIN 6"/>
    <property type="match status" value="1"/>
</dbReference>
<dbReference type="FunCoup" id="A0A6P8I758">
    <property type="interactions" value="1154"/>
</dbReference>
<dbReference type="Pfam" id="PF00887">
    <property type="entry name" value="ACBP"/>
    <property type="match status" value="1"/>
</dbReference>
<evidence type="ECO:0000313" key="7">
    <source>
        <dbReference type="Proteomes" id="UP000515163"/>
    </source>
</evidence>
<dbReference type="InterPro" id="IPR002110">
    <property type="entry name" value="Ankyrin_rpt"/>
</dbReference>
<keyword evidence="2" id="KW-0677">Repeat</keyword>
<feature type="domain" description="ACB" evidence="6">
    <location>
        <begin position="15"/>
        <end position="99"/>
    </location>
</feature>
<dbReference type="Gene3D" id="1.25.40.20">
    <property type="entry name" value="Ankyrin repeat-containing domain"/>
    <property type="match status" value="2"/>
</dbReference>
<dbReference type="InParanoid" id="A0A6P8I758"/>
<dbReference type="PROSITE" id="PS51228">
    <property type="entry name" value="ACB_2"/>
    <property type="match status" value="1"/>
</dbReference>
<dbReference type="PROSITE" id="PS50088">
    <property type="entry name" value="ANK_REPEAT"/>
    <property type="match status" value="2"/>
</dbReference>
<sequence length="259" mass="29540">MADDVDVNVDSREDVEQMFTEATEYVKILQGLSDEDKLLFYGLYKQAKEGPVKTSRPAFWDFVGRAKWDAWKSLDKLDKETAMDSYIQKLYCLDPDWDIKYLTCSKDAISASSNAPKQQTMGLAVSTLRRGWCDEFISDVNKSVFDWCKEGNVKRLDHLLSKGQDIDQKDDQGMALLHWACDRGHDHVVDYLIKNKADVNIRDAEGQTPLHYAATCEFLSIVKQLLDAKADQTIQDDDGCLAENATDNKEIINILLRRE</sequence>
<dbReference type="InterPro" id="IPR036770">
    <property type="entry name" value="Ankyrin_rpt-contain_sf"/>
</dbReference>
<feature type="repeat" description="ANK" evidence="5">
    <location>
        <begin position="172"/>
        <end position="204"/>
    </location>
</feature>
<dbReference type="Gene3D" id="1.20.80.10">
    <property type="match status" value="1"/>
</dbReference>
<evidence type="ECO:0000259" key="6">
    <source>
        <dbReference type="PROSITE" id="PS51228"/>
    </source>
</evidence>
<evidence type="ECO:0000256" key="4">
    <source>
        <dbReference type="ARBA" id="ARBA00023121"/>
    </source>
</evidence>